<dbReference type="RefSeq" id="WP_146064107.1">
    <property type="nucleotide sequence ID" value="NZ_PRDW01000029.1"/>
</dbReference>
<dbReference type="Pfam" id="PF13193">
    <property type="entry name" value="AMP-binding_C"/>
    <property type="match status" value="2"/>
</dbReference>
<dbReference type="Gene3D" id="3.30.559.10">
    <property type="entry name" value="Chloramphenicol acetyltransferase-like domain"/>
    <property type="match status" value="2"/>
</dbReference>
<evidence type="ECO:0000256" key="3">
    <source>
        <dbReference type="ARBA" id="ARBA00022553"/>
    </source>
</evidence>
<keyword evidence="6" id="KW-1185">Reference proteome</keyword>
<dbReference type="InterPro" id="IPR025110">
    <property type="entry name" value="AMP-bd_C"/>
</dbReference>
<dbReference type="InterPro" id="IPR045851">
    <property type="entry name" value="AMP-bd_C_sf"/>
</dbReference>
<dbReference type="Gene3D" id="3.40.50.980">
    <property type="match status" value="4"/>
</dbReference>
<dbReference type="InterPro" id="IPR006162">
    <property type="entry name" value="Ppantetheine_attach_site"/>
</dbReference>
<dbReference type="FunFam" id="1.10.1200.10:FF:000016">
    <property type="entry name" value="Non-ribosomal peptide synthase"/>
    <property type="match status" value="1"/>
</dbReference>
<dbReference type="InterPro" id="IPR010071">
    <property type="entry name" value="AA_adenyl_dom"/>
</dbReference>
<comment type="cofactor">
    <cofactor evidence="1">
        <name>pantetheine 4'-phosphate</name>
        <dbReference type="ChEBI" id="CHEBI:47942"/>
    </cofactor>
</comment>
<evidence type="ECO:0000313" key="5">
    <source>
        <dbReference type="EMBL" id="PPB80682.1"/>
    </source>
</evidence>
<keyword evidence="3" id="KW-0597">Phosphoprotein</keyword>
<dbReference type="GO" id="GO:0043041">
    <property type="term" value="P:amino acid activation for nonribosomal peptide biosynthetic process"/>
    <property type="evidence" value="ECO:0007669"/>
    <property type="project" value="TreeGrafter"/>
</dbReference>
<reference evidence="5 6" key="1">
    <citation type="submission" date="2018-01" db="EMBL/GenBank/DDBJ databases">
        <title>Genomic Encyclopedia of Type Strains, Phase III (KMG-III): the genomes of soil and plant-associated and newly described type strains.</title>
        <authorList>
            <person name="Whitman W."/>
        </authorList>
    </citation>
    <scope>NUCLEOTIDE SEQUENCE [LARGE SCALE GENOMIC DNA]</scope>
    <source>
        <strain evidence="5 6">HKI456</strain>
    </source>
</reference>
<dbReference type="Gene3D" id="1.10.1200.10">
    <property type="entry name" value="ACP-like"/>
    <property type="match status" value="1"/>
</dbReference>
<dbReference type="CDD" id="cd12117">
    <property type="entry name" value="A_NRPS_Srf_like"/>
    <property type="match status" value="1"/>
</dbReference>
<dbReference type="SMART" id="SM00823">
    <property type="entry name" value="PKS_PP"/>
    <property type="match status" value="1"/>
</dbReference>
<dbReference type="GO" id="GO:0044550">
    <property type="term" value="P:secondary metabolite biosynthetic process"/>
    <property type="evidence" value="ECO:0007669"/>
    <property type="project" value="UniProtKB-ARBA"/>
</dbReference>
<dbReference type="Gene3D" id="2.30.38.10">
    <property type="entry name" value="Luciferase, Domain 3"/>
    <property type="match status" value="2"/>
</dbReference>
<gene>
    <name evidence="5" type="ORF">B0O95_1297</name>
</gene>
<dbReference type="InterPro" id="IPR000873">
    <property type="entry name" value="AMP-dep_synth/lig_dom"/>
</dbReference>
<dbReference type="CDD" id="cd19540">
    <property type="entry name" value="LCL_NRPS-like"/>
    <property type="match status" value="1"/>
</dbReference>
<dbReference type="Proteomes" id="UP000243096">
    <property type="component" value="Unassembled WGS sequence"/>
</dbReference>
<protein>
    <submittedName>
        <fullName evidence="5">Nonribosomal peptide synthetase DhbF</fullName>
    </submittedName>
</protein>
<dbReference type="PANTHER" id="PTHR45527">
    <property type="entry name" value="NONRIBOSOMAL PEPTIDE SYNTHETASE"/>
    <property type="match status" value="1"/>
</dbReference>
<proteinExistence type="predicted"/>
<dbReference type="PROSITE" id="PS00455">
    <property type="entry name" value="AMP_BINDING"/>
    <property type="match status" value="1"/>
</dbReference>
<dbReference type="GO" id="GO:0031177">
    <property type="term" value="F:phosphopantetheine binding"/>
    <property type="evidence" value="ECO:0007669"/>
    <property type="project" value="InterPro"/>
</dbReference>
<dbReference type="FunFam" id="3.40.50.980:FF:000001">
    <property type="entry name" value="Non-ribosomal peptide synthetase"/>
    <property type="match status" value="2"/>
</dbReference>
<dbReference type="GO" id="GO:0072330">
    <property type="term" value="P:monocarboxylic acid biosynthetic process"/>
    <property type="evidence" value="ECO:0007669"/>
    <property type="project" value="UniProtKB-ARBA"/>
</dbReference>
<evidence type="ECO:0000256" key="1">
    <source>
        <dbReference type="ARBA" id="ARBA00001957"/>
    </source>
</evidence>
<dbReference type="FunFam" id="2.30.38.10:FF:000001">
    <property type="entry name" value="Non-ribosomal peptide synthetase PvdI"/>
    <property type="match status" value="2"/>
</dbReference>
<keyword evidence="2" id="KW-0596">Phosphopantetheine</keyword>
<dbReference type="InterPro" id="IPR009081">
    <property type="entry name" value="PP-bd_ACP"/>
</dbReference>
<dbReference type="PROSITE" id="PS00012">
    <property type="entry name" value="PHOSPHOPANTETHEINE"/>
    <property type="match status" value="1"/>
</dbReference>
<dbReference type="PROSITE" id="PS50075">
    <property type="entry name" value="CARRIER"/>
    <property type="match status" value="1"/>
</dbReference>
<evidence type="ECO:0000259" key="4">
    <source>
        <dbReference type="PROSITE" id="PS50075"/>
    </source>
</evidence>
<dbReference type="InterPro" id="IPR036736">
    <property type="entry name" value="ACP-like_sf"/>
</dbReference>
<evidence type="ECO:0000313" key="6">
    <source>
        <dbReference type="Proteomes" id="UP000243096"/>
    </source>
</evidence>
<dbReference type="Gene3D" id="3.30.559.30">
    <property type="entry name" value="Nonribosomal peptide synthetase, condensation domain"/>
    <property type="match status" value="2"/>
</dbReference>
<feature type="domain" description="Carrier" evidence="4">
    <location>
        <begin position="967"/>
        <end position="1042"/>
    </location>
</feature>
<dbReference type="InterPro" id="IPR020845">
    <property type="entry name" value="AMP-binding_CS"/>
</dbReference>
<dbReference type="SUPFAM" id="SSF47336">
    <property type="entry name" value="ACP-like"/>
    <property type="match status" value="1"/>
</dbReference>
<dbReference type="GO" id="GO:0005829">
    <property type="term" value="C:cytosol"/>
    <property type="evidence" value="ECO:0007669"/>
    <property type="project" value="TreeGrafter"/>
</dbReference>
<comment type="caution">
    <text evidence="5">The sequence shown here is derived from an EMBL/GenBank/DDBJ whole genome shotgun (WGS) entry which is preliminary data.</text>
</comment>
<dbReference type="PANTHER" id="PTHR45527:SF14">
    <property type="entry name" value="PLIPASTATIN SYNTHASE SUBUNIT B"/>
    <property type="match status" value="1"/>
</dbReference>
<feature type="non-terminal residue" evidence="5">
    <location>
        <position position="2049"/>
    </location>
</feature>
<accession>A0A2P5K6M9</accession>
<name>A0A2P5K6M9_9BURK</name>
<sequence length="2049" mass="225232">MKKHFNLREEDCVDSVTLPLSAAQTEIWLAQQLHLESPCYNVAQCTEIYGAIDPALFETALRQVVGEVDNLRLQFIKNSDGLWQFVGSPHWSLPLVDASGQENPQAAADTWMKADYERPVDILHGPLFGYALFKTAPNRFIWYQRCHRILLDEVGLMLIAQRVAHVYSALINGATASDCSFGSASLLLQSEAHYRACTQFKRDQKYWLKHCAILPEPTTLAGREATASIHCLRQSIHIDKADLYKHCTSNTEASYLAQLITATMAAYIYRLTGAQEVVLGFPVASRPEADKYVPGTAVNELPIRLAVQPDISLSSLVRQVKKEIQQGLRHQSYQTELIRQRWGLAQKQRTLGPTINFTLFDYILYFGSHTSSTSYIFNGPVGDLSIAFYDLPHNDQIRIDFDANPALYTIEDLKLHQDRFLKLVNVLSANPKQSIGCVDLLDATERQQLLVEWNDTAHPMPETTLPALFEAQVAKTPDAIALAFEDQTINYAEVNVRANRLAHRLIQQGVKPETPVAILMQRTPERVIATLAVIKAGGAYMPLHEQWPDSRLRSSLTESHAPMVLTDRALKKRCSEFDARIIVIDADSLLEGEPSHNPAVVCMPEQLAYSMYTSGSTGEPKRIGVTHRNVLNLALNERLANARGRVLLHSPHAFDASTYELWTPLLTGGQVIVVPPGEFDARTLQEVIVCHQVNALWLTAGLFHLMAEGDDFSYLGSVRQLVAGGDIVSPAAVQRVFEHCPTLCVANGYGPTEATVFSTFHSMQAPFTTQASIPIGTPLDNAQAYVLDAGLRPVPIGVPGELYIAGTGVARGYLDRPGLTAERFVANPFSCTGTRMYRTGDLARWRADGTLDFVGRADQQIKIRGFRIEPGEIETALCCHPSVAQAAVIVREDRPGHKQLVGYVVANAQHADELEPAELRQYLAQQLPDYMVPATIMRLAALPLTPNGKLDQKALPAPEFVSDHYRAPRTSQEQTLAELFAEVLGLPRVGVDDNFFDLGGHSLLATRLISRIRTTFNLELAIRTLFEVPTVARLAQRLAQECTTARPSLRPLQRPNVLPLSFAQRRLWFIHKFEGPSATYNIPLPLRLSGALNIDALQAALNDLLARHESLRTVFAETDGVAAQNILPVESASCTLEIANVANDMLPQALERAAAYCFDLSSEVPLRAWLFRLNAQEHVLLLLLHHIAGDGWSLAPLARDLGQAYAARLHGQAPTWAQLPVQYADYTLWQQALLGSEDDPNSVIASQFAYWQARLADLPEQLTLPADRPRPPVASYRGACLPMQIDPVLHGKLQTLAREHEASLFMVLQAALASLLTRLGAGTDIPVGSAIAGRTDETLEDLIGFFVNMWVLRTDTSGNPSFSALLEQVRENCLAAYAHQDAPFERLVELLNPVRSTAHHALFQVALALQNAAVRPFDLPGLRVAPEPVDIHTAKFDLFFNFYETPSANGSAQGMTWFIEYATDLFDHDTVVRLAQRFTRLLAAIASDPAQPIEQIELLDTAERQQLLVDWNSTAQPVSATTLPALFEAQVAKAPDAIALAFEEQRISYAELDIEANRLAHYLIAEAIGPEDIVALALPRSPQMVIALLAILKAGAAYLPLDPDYPPDRLAFMLADAKPRLIITDTLTAERLPDASTQRLCLDDAAVVAQLACLSDIAPCDATRCQPLRPEHPAYLIYTSGSTGKPKGVIVTHVGIPSLSASQIEQLGLTAHSRVLQFASLNFDLALWDLCMALLSGATLVLARAEHLLPGEALAALISQQGVTHASLPPSVLAAQPAESLASCSHLIMAGEACPPPLVERWSPGRQMANAYGPTETTACTVLGSLLPSPTLTETVSPIGRPVRNTQVYVLDTQLQPVPAGVPGELYIAGAGLARGYLNRAGLTAERFVANPFDRTGARMYRTGDLVRWRSDGILDFLGRVDQQVKLRGFRIELGEIETVLCRHPAVAQAAVIAREDHADHKQLVGYVVLNKGATQRNQAAEARQVDEWQNIYDAHYSQTEGHAFGENFSGWNSSYDDQPIPLTDMQAWRAAAVARILALKPRRVLELG</sequence>
<dbReference type="Gene3D" id="3.30.300.30">
    <property type="match status" value="2"/>
</dbReference>
<dbReference type="OrthoDB" id="6297021at2"/>
<dbReference type="Pfam" id="PF00668">
    <property type="entry name" value="Condensation"/>
    <property type="match status" value="2"/>
</dbReference>
<dbReference type="FunFam" id="3.30.559.10:FF:000012">
    <property type="entry name" value="Non-ribosomal peptide synthetase"/>
    <property type="match status" value="1"/>
</dbReference>
<dbReference type="FunFam" id="3.40.50.12780:FF:000012">
    <property type="entry name" value="Non-ribosomal peptide synthetase"/>
    <property type="match status" value="2"/>
</dbReference>
<dbReference type="InterPro" id="IPR001242">
    <property type="entry name" value="Condensation_dom"/>
</dbReference>
<dbReference type="NCBIfam" id="TIGR01733">
    <property type="entry name" value="AA-adenyl-dom"/>
    <property type="match status" value="2"/>
</dbReference>
<organism evidence="5 6">
    <name type="scientific">Mycetohabitans endofungorum</name>
    <dbReference type="NCBI Taxonomy" id="417203"/>
    <lineage>
        <taxon>Bacteria</taxon>
        <taxon>Pseudomonadati</taxon>
        <taxon>Pseudomonadota</taxon>
        <taxon>Betaproteobacteria</taxon>
        <taxon>Burkholderiales</taxon>
        <taxon>Burkholderiaceae</taxon>
        <taxon>Mycetohabitans</taxon>
    </lineage>
</organism>
<dbReference type="InterPro" id="IPR023213">
    <property type="entry name" value="CAT-like_dom_sf"/>
</dbReference>
<dbReference type="FunFam" id="3.30.300.30:FF:000010">
    <property type="entry name" value="Enterobactin synthetase component F"/>
    <property type="match status" value="1"/>
</dbReference>
<dbReference type="Pfam" id="PF00501">
    <property type="entry name" value="AMP-binding"/>
    <property type="match status" value="2"/>
</dbReference>
<evidence type="ECO:0000256" key="2">
    <source>
        <dbReference type="ARBA" id="ARBA00022450"/>
    </source>
</evidence>
<dbReference type="EMBL" id="PRDW01000029">
    <property type="protein sequence ID" value="PPB80682.1"/>
    <property type="molecule type" value="Genomic_DNA"/>
</dbReference>
<dbReference type="SUPFAM" id="SSF56801">
    <property type="entry name" value="Acetyl-CoA synthetase-like"/>
    <property type="match status" value="2"/>
</dbReference>
<dbReference type="Pfam" id="PF00550">
    <property type="entry name" value="PP-binding"/>
    <property type="match status" value="1"/>
</dbReference>
<dbReference type="SUPFAM" id="SSF52777">
    <property type="entry name" value="CoA-dependent acyltransferases"/>
    <property type="match status" value="4"/>
</dbReference>
<dbReference type="InterPro" id="IPR020806">
    <property type="entry name" value="PKS_PP-bd"/>
</dbReference>
<dbReference type="GO" id="GO:0003824">
    <property type="term" value="F:catalytic activity"/>
    <property type="evidence" value="ECO:0007669"/>
    <property type="project" value="InterPro"/>
</dbReference>